<proteinExistence type="inferred from homology"/>
<accession>H8I739</accession>
<dbReference type="PANTHER" id="PTHR42711">
    <property type="entry name" value="ABC TRANSPORTER ATP-BINDING PROTEIN"/>
    <property type="match status" value="1"/>
</dbReference>
<dbReference type="GeneID" id="11971675"/>
<feature type="domain" description="ABC transporter" evidence="5">
    <location>
        <begin position="10"/>
        <end position="240"/>
    </location>
</feature>
<dbReference type="GO" id="GO:0016887">
    <property type="term" value="F:ATP hydrolysis activity"/>
    <property type="evidence" value="ECO:0007669"/>
    <property type="project" value="InterPro"/>
</dbReference>
<evidence type="ECO:0000256" key="1">
    <source>
        <dbReference type="ARBA" id="ARBA00005417"/>
    </source>
</evidence>
<dbReference type="RefSeq" id="WP_014406121.1">
    <property type="nucleotide sequence ID" value="NC_017034.1"/>
</dbReference>
<name>H8I739_METCZ</name>
<dbReference type="InterPro" id="IPR017871">
    <property type="entry name" value="ABC_transporter-like_CS"/>
</dbReference>
<dbReference type="KEGG" id="mez:Mtc_1538"/>
<dbReference type="InterPro" id="IPR003439">
    <property type="entry name" value="ABC_transporter-like_ATP-bd"/>
</dbReference>
<dbReference type="Pfam" id="PF00005">
    <property type="entry name" value="ABC_tran"/>
    <property type="match status" value="1"/>
</dbReference>
<dbReference type="InterPro" id="IPR027417">
    <property type="entry name" value="P-loop_NTPase"/>
</dbReference>
<dbReference type="eggNOG" id="arCOG00194">
    <property type="taxonomic scope" value="Archaea"/>
</dbReference>
<keyword evidence="2" id="KW-0813">Transport</keyword>
<dbReference type="SUPFAM" id="SSF52540">
    <property type="entry name" value="P-loop containing nucleoside triphosphate hydrolases"/>
    <property type="match status" value="1"/>
</dbReference>
<keyword evidence="7" id="KW-1185">Reference proteome</keyword>
<evidence type="ECO:0000313" key="6">
    <source>
        <dbReference type="EMBL" id="AFD00290.1"/>
    </source>
</evidence>
<dbReference type="AlphaFoldDB" id="H8I739"/>
<evidence type="ECO:0000256" key="2">
    <source>
        <dbReference type="ARBA" id="ARBA00022448"/>
    </source>
</evidence>
<organism evidence="6 7">
    <name type="scientific">Methanocella conradii (strain DSM 24694 / JCM 17849 / CGMCC 1.5162 / HZ254)</name>
    <dbReference type="NCBI Taxonomy" id="1041930"/>
    <lineage>
        <taxon>Archaea</taxon>
        <taxon>Methanobacteriati</taxon>
        <taxon>Methanobacteriota</taxon>
        <taxon>Stenosarchaea group</taxon>
        <taxon>Methanomicrobia</taxon>
        <taxon>Methanocellales</taxon>
        <taxon>Methanocellaceae</taxon>
        <taxon>Methanocella</taxon>
    </lineage>
</organism>
<dbReference type="EMBL" id="CP003243">
    <property type="protein sequence ID" value="AFD00290.1"/>
    <property type="molecule type" value="Genomic_DNA"/>
</dbReference>
<dbReference type="InterPro" id="IPR050763">
    <property type="entry name" value="ABC_transporter_ATP-binding"/>
</dbReference>
<comment type="similarity">
    <text evidence="1">Belongs to the ABC transporter superfamily.</text>
</comment>
<keyword evidence="3" id="KW-0547">Nucleotide-binding</keyword>
<dbReference type="InterPro" id="IPR003593">
    <property type="entry name" value="AAA+_ATPase"/>
</dbReference>
<dbReference type="HOGENOM" id="CLU_000604_1_2_2"/>
<gene>
    <name evidence="6" type="ordered locus">Mtc_1538</name>
</gene>
<keyword evidence="4" id="KW-0067">ATP-binding</keyword>
<evidence type="ECO:0000313" key="7">
    <source>
        <dbReference type="Proteomes" id="UP000005233"/>
    </source>
</evidence>
<dbReference type="PROSITE" id="PS00211">
    <property type="entry name" value="ABC_TRANSPORTER_1"/>
    <property type="match status" value="1"/>
</dbReference>
<dbReference type="Gene3D" id="3.40.50.300">
    <property type="entry name" value="P-loop containing nucleotide triphosphate hydrolases"/>
    <property type="match status" value="1"/>
</dbReference>
<sequence>MHKSNMMAIIEGKGVTKRYDSLLAVDRVDFSINEMECFGFLGPNGAGKTTIMKMIYCRIPLTSGDIFVDGLSVRAYPRKIKGLIGVATQDDNLDRDLTVYENLWVYSRYFDLPADVSRKRIEELLLFFGLMEKKDTPVDDLSGGMKRKLSVARSLINDPKILIMDEPTAGLDPTARHQIWDTIIKLRSEGKTILLTTHYMEEAQELCDRIALVFGGRILEYGSPGDIIDRVIGKNVCELYVPTEQLLDEVRKTISGTIEQVGSRLFVYGNDPEALRSQCEAATGVTQHVRPATLEDVFLKLTGRELK</sequence>
<dbReference type="GO" id="GO:0005524">
    <property type="term" value="F:ATP binding"/>
    <property type="evidence" value="ECO:0007669"/>
    <property type="project" value="UniProtKB-KW"/>
</dbReference>
<dbReference type="PANTHER" id="PTHR42711:SF5">
    <property type="entry name" value="ABC TRANSPORTER ATP-BINDING PROTEIN NATA"/>
    <property type="match status" value="1"/>
</dbReference>
<protein>
    <submittedName>
        <fullName evidence="6">ABC-type multidrug transport system, ATPase component</fullName>
    </submittedName>
</protein>
<dbReference type="SMART" id="SM00382">
    <property type="entry name" value="AAA"/>
    <property type="match status" value="1"/>
</dbReference>
<evidence type="ECO:0000256" key="3">
    <source>
        <dbReference type="ARBA" id="ARBA00022741"/>
    </source>
</evidence>
<dbReference type="STRING" id="1041930.Mtc_1538"/>
<reference evidence="6 7" key="1">
    <citation type="journal article" date="2012" name="J. Bacteriol.">
        <title>Complete genome sequence of a thermophilic methanogen, Methanocella conradii HZ254, isolated from Chinese rice field soil.</title>
        <authorList>
            <person name="Lu Z."/>
            <person name="Lu Y."/>
        </authorList>
    </citation>
    <scope>NUCLEOTIDE SEQUENCE [LARGE SCALE GENOMIC DNA]</scope>
    <source>
        <strain evidence="7">DSM 24694 / JCM 17849 / CGMCC 1.5162 / HZ254</strain>
    </source>
</reference>
<evidence type="ECO:0000259" key="5">
    <source>
        <dbReference type="PROSITE" id="PS50893"/>
    </source>
</evidence>
<dbReference type="PROSITE" id="PS50893">
    <property type="entry name" value="ABC_TRANSPORTER_2"/>
    <property type="match status" value="1"/>
</dbReference>
<evidence type="ECO:0000256" key="4">
    <source>
        <dbReference type="ARBA" id="ARBA00022840"/>
    </source>
</evidence>
<dbReference type="Proteomes" id="UP000005233">
    <property type="component" value="Chromosome"/>
</dbReference>